<dbReference type="EMBL" id="CP005957">
    <property type="protein sequence ID" value="AGL62659.1"/>
    <property type="molecule type" value="Genomic_DNA"/>
</dbReference>
<dbReference type="RefSeq" id="WP_015642109.1">
    <property type="nucleotide sequence ID" value="NC_021219.1"/>
</dbReference>
<dbReference type="KEGG" id="saal:L336_0960"/>
<proteinExistence type="predicted"/>
<reference evidence="1 2" key="1">
    <citation type="journal article" date="2013" name="Nat. Biotechnol.">
        <title>Genome sequences of rare, uncultured bacteria obtained by differential coverage binning of multiple metagenomes.</title>
        <authorList>
            <person name="Albertsen M."/>
            <person name="Hugenholtz P."/>
            <person name="Skarshewski A."/>
            <person name="Nielsen K.L."/>
            <person name="Tyson G.W."/>
            <person name="Nielsen P.H."/>
        </authorList>
    </citation>
    <scope>NUCLEOTIDE SEQUENCE [LARGE SCALE GENOMIC DNA]</scope>
    <source>
        <strain evidence="1">TM71</strain>
    </source>
</reference>
<dbReference type="STRING" id="1332188.L336_0960"/>
<sequence length="139" mass="15540">MMSVQVMINEKQRQALTTAAHSMSPTLDRIAQARDTQRDAPIINYFTNLHAEMTRVRDLLRACAYRIKVGTLPAAGSAIVDEIVAQLTVMSTELCLRAHDEMDAVTALRSVTLSIQAYLDYIQAVRKAIGIMETRLKMM</sequence>
<organism evidence="1 2">
    <name type="scientific">Candidatus Saccharimonas aalborgensis</name>
    <dbReference type="NCBI Taxonomy" id="1332188"/>
    <lineage>
        <taxon>Bacteria</taxon>
        <taxon>Candidatus Saccharimonadota</taxon>
        <taxon>Candidatus Saccharimonadia</taxon>
        <taxon>Candidatus Saccharimonadales</taxon>
        <taxon>Candidatus Saccharimonadaceae</taxon>
        <taxon>Candidatus Saccharimonas</taxon>
    </lineage>
</organism>
<keyword evidence="2" id="KW-1185">Reference proteome</keyword>
<dbReference type="AlphaFoldDB" id="R4PNV4"/>
<dbReference type="Proteomes" id="UP000013893">
    <property type="component" value="Chromosome"/>
</dbReference>
<protein>
    <submittedName>
        <fullName evidence="1">Uncharacterized protein</fullName>
    </submittedName>
</protein>
<accession>R4PNV4</accession>
<evidence type="ECO:0000313" key="1">
    <source>
        <dbReference type="EMBL" id="AGL62659.1"/>
    </source>
</evidence>
<gene>
    <name evidence="1" type="ORF">L336_0960</name>
</gene>
<name>R4PNV4_9BACT</name>
<dbReference type="HOGENOM" id="CLU_1841488_0_0_0"/>
<evidence type="ECO:0000313" key="2">
    <source>
        <dbReference type="Proteomes" id="UP000013893"/>
    </source>
</evidence>